<dbReference type="Proteomes" id="UP001500236">
    <property type="component" value="Unassembled WGS sequence"/>
</dbReference>
<dbReference type="InterPro" id="IPR013559">
    <property type="entry name" value="YheO"/>
</dbReference>
<sequence>MRAETLPTGYRMDHTTLSQRTAERNPVSDVTAGSPRFESIEELHAVLAPVMKAVAVTIGEHCEVVLHDLSRRDMDQTIHAIENGHVSGRSVGGPSTDRGLTLLKDESVDHDAFGYRGRTADGRELHCSSVYYRNRAGSVIGALCINVDLTALENVRSIVSSLLPTQQQDEPEEIVGPSIDAVLDGMLESAIAEIGKPPPVMVKDDRIAVLRRLEARGAFHIKRAVDRVSQRLGISKVTAYSYLDTIRNS</sequence>
<organism evidence="3 4">
    <name type="scientific">Nesterenkonia aethiopica</name>
    <dbReference type="NCBI Taxonomy" id="269144"/>
    <lineage>
        <taxon>Bacteria</taxon>
        <taxon>Bacillati</taxon>
        <taxon>Actinomycetota</taxon>
        <taxon>Actinomycetes</taxon>
        <taxon>Micrococcales</taxon>
        <taxon>Micrococcaceae</taxon>
        <taxon>Nesterenkonia</taxon>
    </lineage>
</organism>
<comment type="caution">
    <text evidence="3">The sequence shown here is derived from an EMBL/GenBank/DDBJ whole genome shotgun (WGS) entry which is preliminary data.</text>
</comment>
<feature type="domain" description="YheO-like" evidence="1">
    <location>
        <begin position="47"/>
        <end position="156"/>
    </location>
</feature>
<dbReference type="InterPro" id="IPR039446">
    <property type="entry name" value="DauR-like"/>
</dbReference>
<gene>
    <name evidence="3" type="ORF">GCM10010529_19570</name>
</gene>
<evidence type="ECO:0000313" key="4">
    <source>
        <dbReference type="Proteomes" id="UP001500236"/>
    </source>
</evidence>
<protein>
    <submittedName>
        <fullName evidence="3">Helix-turn-helix transcriptional regulator</fullName>
    </submittedName>
</protein>
<dbReference type="InterPro" id="IPR039445">
    <property type="entry name" value="DauR-like_HTH"/>
</dbReference>
<evidence type="ECO:0000313" key="3">
    <source>
        <dbReference type="EMBL" id="GAA3066814.1"/>
    </source>
</evidence>
<dbReference type="EMBL" id="BAAAVT010000011">
    <property type="protein sequence ID" value="GAA3066814.1"/>
    <property type="molecule type" value="Genomic_DNA"/>
</dbReference>
<dbReference type="Pfam" id="PF08348">
    <property type="entry name" value="PAS_6"/>
    <property type="match status" value="1"/>
</dbReference>
<keyword evidence="4" id="KW-1185">Reference proteome</keyword>
<reference evidence="4" key="1">
    <citation type="journal article" date="2019" name="Int. J. Syst. Evol. Microbiol.">
        <title>The Global Catalogue of Microorganisms (GCM) 10K type strain sequencing project: providing services to taxonomists for standard genome sequencing and annotation.</title>
        <authorList>
            <consortium name="The Broad Institute Genomics Platform"/>
            <consortium name="The Broad Institute Genome Sequencing Center for Infectious Disease"/>
            <person name="Wu L."/>
            <person name="Ma J."/>
        </authorList>
    </citation>
    <scope>NUCLEOTIDE SEQUENCE [LARGE SCALE GENOMIC DNA]</scope>
    <source>
        <strain evidence="4">JCM 14309</strain>
    </source>
</reference>
<dbReference type="Pfam" id="PF13309">
    <property type="entry name" value="HTH_22"/>
    <property type="match status" value="1"/>
</dbReference>
<dbReference type="PANTHER" id="PTHR35568:SF1">
    <property type="entry name" value="TRANSCRIPTIONAL REGULATOR DAUR"/>
    <property type="match status" value="1"/>
</dbReference>
<dbReference type="PANTHER" id="PTHR35568">
    <property type="entry name" value="TRANSCRIPTIONAL REGULATOR DAUR"/>
    <property type="match status" value="1"/>
</dbReference>
<name>A0ABP6LYW6_9MICC</name>
<proteinExistence type="predicted"/>
<feature type="domain" description="Transcriptional regulator DauR-like HTH" evidence="2">
    <location>
        <begin position="183"/>
        <end position="244"/>
    </location>
</feature>
<evidence type="ECO:0000259" key="1">
    <source>
        <dbReference type="Pfam" id="PF08348"/>
    </source>
</evidence>
<evidence type="ECO:0000259" key="2">
    <source>
        <dbReference type="Pfam" id="PF13309"/>
    </source>
</evidence>
<accession>A0ABP6LYW6</accession>